<evidence type="ECO:0000313" key="3">
    <source>
        <dbReference type="Proteomes" id="UP000001307"/>
    </source>
</evidence>
<keyword evidence="3" id="KW-1185">Reference proteome</keyword>
<evidence type="ECO:0000313" key="2">
    <source>
        <dbReference type="EMBL" id="CBY08161.1"/>
    </source>
</evidence>
<dbReference type="InParanoid" id="E4X8A2"/>
<name>E4X8A2_OIKDI</name>
<protein>
    <submittedName>
        <fullName evidence="2">Uncharacterized protein</fullName>
    </submittedName>
</protein>
<evidence type="ECO:0000256" key="1">
    <source>
        <dbReference type="SAM" id="SignalP"/>
    </source>
</evidence>
<gene>
    <name evidence="2" type="ORF">GSOID_T00004171001</name>
</gene>
<keyword evidence="1" id="KW-0732">Signal</keyword>
<reference evidence="2" key="1">
    <citation type="journal article" date="2010" name="Science">
        <title>Plasticity of animal genome architecture unmasked by rapid evolution of a pelagic tunicate.</title>
        <authorList>
            <person name="Denoeud F."/>
            <person name="Henriet S."/>
            <person name="Mungpakdee S."/>
            <person name="Aury J.M."/>
            <person name="Da Silva C."/>
            <person name="Brinkmann H."/>
            <person name="Mikhaleva J."/>
            <person name="Olsen L.C."/>
            <person name="Jubin C."/>
            <person name="Canestro C."/>
            <person name="Bouquet J.M."/>
            <person name="Danks G."/>
            <person name="Poulain J."/>
            <person name="Campsteijn C."/>
            <person name="Adamski M."/>
            <person name="Cross I."/>
            <person name="Yadetie F."/>
            <person name="Muffato M."/>
            <person name="Louis A."/>
            <person name="Butcher S."/>
            <person name="Tsagkogeorga G."/>
            <person name="Konrad A."/>
            <person name="Singh S."/>
            <person name="Jensen M.F."/>
            <person name="Cong E.H."/>
            <person name="Eikeseth-Otteraa H."/>
            <person name="Noel B."/>
            <person name="Anthouard V."/>
            <person name="Porcel B.M."/>
            <person name="Kachouri-Lafond R."/>
            <person name="Nishino A."/>
            <person name="Ugolini M."/>
            <person name="Chourrout P."/>
            <person name="Nishida H."/>
            <person name="Aasland R."/>
            <person name="Huzurbazar S."/>
            <person name="Westhof E."/>
            <person name="Delsuc F."/>
            <person name="Lehrach H."/>
            <person name="Reinhardt R."/>
            <person name="Weissenbach J."/>
            <person name="Roy S.W."/>
            <person name="Artiguenave F."/>
            <person name="Postlethwait J.H."/>
            <person name="Manak J.R."/>
            <person name="Thompson E.M."/>
            <person name="Jaillon O."/>
            <person name="Du Pasquier L."/>
            <person name="Boudinot P."/>
            <person name="Liberles D.A."/>
            <person name="Volff J.N."/>
            <person name="Philippe H."/>
            <person name="Lenhard B."/>
            <person name="Roest Crollius H."/>
            <person name="Wincker P."/>
            <person name="Chourrout D."/>
        </authorList>
    </citation>
    <scope>NUCLEOTIDE SEQUENCE [LARGE SCALE GENOMIC DNA]</scope>
</reference>
<proteinExistence type="predicted"/>
<organism evidence="2">
    <name type="scientific">Oikopleura dioica</name>
    <name type="common">Tunicate</name>
    <dbReference type="NCBI Taxonomy" id="34765"/>
    <lineage>
        <taxon>Eukaryota</taxon>
        <taxon>Metazoa</taxon>
        <taxon>Chordata</taxon>
        <taxon>Tunicata</taxon>
        <taxon>Appendicularia</taxon>
        <taxon>Copelata</taxon>
        <taxon>Oikopleuridae</taxon>
        <taxon>Oikopleura</taxon>
    </lineage>
</organism>
<dbReference type="Proteomes" id="UP000001307">
    <property type="component" value="Unassembled WGS sequence"/>
</dbReference>
<dbReference type="EMBL" id="FN653029">
    <property type="protein sequence ID" value="CBY08161.1"/>
    <property type="molecule type" value="Genomic_DNA"/>
</dbReference>
<accession>E4X8A2</accession>
<feature type="chain" id="PRO_5003192721" evidence="1">
    <location>
        <begin position="17"/>
        <end position="96"/>
    </location>
</feature>
<sequence>MLLLINVTVLFLGVEAHIKFTECQAEYYRSQPGNEDVVFETDGIPCQAGARALTYSNPWNNVVQDGKHIVPYFFEDGYENHQYGSVNATEAMERME</sequence>
<dbReference type="AlphaFoldDB" id="E4X8A2"/>
<feature type="signal peptide" evidence="1">
    <location>
        <begin position="1"/>
        <end position="16"/>
    </location>
</feature>